<keyword evidence="10" id="KW-1185">Reference proteome</keyword>
<keyword evidence="3" id="KW-1003">Cell membrane</keyword>
<feature type="domain" description="ABC transmembrane type-1" evidence="8">
    <location>
        <begin position="72"/>
        <end position="263"/>
    </location>
</feature>
<feature type="transmembrane region" description="Helical" evidence="7">
    <location>
        <begin position="71"/>
        <end position="95"/>
    </location>
</feature>
<evidence type="ECO:0000256" key="4">
    <source>
        <dbReference type="ARBA" id="ARBA00022692"/>
    </source>
</evidence>
<dbReference type="Pfam" id="PF00528">
    <property type="entry name" value="BPD_transp_1"/>
    <property type="match status" value="1"/>
</dbReference>
<dbReference type="PANTHER" id="PTHR43744:SF3">
    <property type="entry name" value="LACTOSE TRANSPORT SYSTEM PERMEASE PROTEIN LACG"/>
    <property type="match status" value="1"/>
</dbReference>
<dbReference type="OrthoDB" id="148827at2"/>
<dbReference type="Gene3D" id="1.10.3720.10">
    <property type="entry name" value="MetI-like"/>
    <property type="match status" value="1"/>
</dbReference>
<evidence type="ECO:0000256" key="6">
    <source>
        <dbReference type="ARBA" id="ARBA00023136"/>
    </source>
</evidence>
<evidence type="ECO:0000256" key="3">
    <source>
        <dbReference type="ARBA" id="ARBA00022475"/>
    </source>
</evidence>
<comment type="caution">
    <text evidence="9">The sequence shown here is derived from an EMBL/GenBank/DDBJ whole genome shotgun (WGS) entry which is preliminary data.</text>
</comment>
<sequence length="278" mass="29732">MSSPFTRSGRLTVVGVLTLVIVAMLFPLLWLVSISLEADGDVFAVPPQILPQPPTLANFEYVWGSSGVPGYFANSMIVAVGTVTANVGCATLAGYALARLRFRGRDAVFAAVLATMLIPFPSIMLSLFVVSKNAGMYGSLVGVIVPLAAAFAWLTVYIMKEAFAALPVELEEAAFLDGCGHGHTFVRVMLPLVKAPMATSAILVFTLTWSEFLWPLLILRDPGDFTISIGLQYFMSMLTGNWHNIAAVAVLASVPTVGVFLLLQRYFFSGTLTGATKG</sequence>
<dbReference type="PANTHER" id="PTHR43744">
    <property type="entry name" value="ABC TRANSPORTER PERMEASE PROTEIN MG189-RELATED-RELATED"/>
    <property type="match status" value="1"/>
</dbReference>
<dbReference type="GO" id="GO:0005886">
    <property type="term" value="C:plasma membrane"/>
    <property type="evidence" value="ECO:0007669"/>
    <property type="project" value="UniProtKB-SubCell"/>
</dbReference>
<feature type="transmembrane region" description="Helical" evidence="7">
    <location>
        <begin position="12"/>
        <end position="32"/>
    </location>
</feature>
<feature type="transmembrane region" description="Helical" evidence="7">
    <location>
        <begin position="136"/>
        <end position="158"/>
    </location>
</feature>
<dbReference type="PROSITE" id="PS50928">
    <property type="entry name" value="ABC_TM1"/>
    <property type="match status" value="1"/>
</dbReference>
<dbReference type="AlphaFoldDB" id="A0A418KM49"/>
<evidence type="ECO:0000256" key="5">
    <source>
        <dbReference type="ARBA" id="ARBA00022989"/>
    </source>
</evidence>
<organism evidence="9 10">
    <name type="scientific">Jiangella rhizosphaerae</name>
    <dbReference type="NCBI Taxonomy" id="2293569"/>
    <lineage>
        <taxon>Bacteria</taxon>
        <taxon>Bacillati</taxon>
        <taxon>Actinomycetota</taxon>
        <taxon>Actinomycetes</taxon>
        <taxon>Jiangellales</taxon>
        <taxon>Jiangellaceae</taxon>
        <taxon>Jiangella</taxon>
    </lineage>
</organism>
<dbReference type="InterPro" id="IPR000515">
    <property type="entry name" value="MetI-like"/>
</dbReference>
<feature type="transmembrane region" description="Helical" evidence="7">
    <location>
        <begin position="242"/>
        <end position="263"/>
    </location>
</feature>
<comment type="subcellular location">
    <subcellularLocation>
        <location evidence="1 7">Cell membrane</location>
        <topology evidence="1 7">Multi-pass membrane protein</topology>
    </subcellularLocation>
</comment>
<evidence type="ECO:0000256" key="1">
    <source>
        <dbReference type="ARBA" id="ARBA00004651"/>
    </source>
</evidence>
<evidence type="ECO:0000256" key="2">
    <source>
        <dbReference type="ARBA" id="ARBA00022448"/>
    </source>
</evidence>
<evidence type="ECO:0000313" key="9">
    <source>
        <dbReference type="EMBL" id="RIQ19005.1"/>
    </source>
</evidence>
<proteinExistence type="inferred from homology"/>
<keyword evidence="2 7" id="KW-0813">Transport</keyword>
<feature type="transmembrane region" description="Helical" evidence="7">
    <location>
        <begin position="197"/>
        <end position="218"/>
    </location>
</feature>
<evidence type="ECO:0000256" key="7">
    <source>
        <dbReference type="RuleBase" id="RU363032"/>
    </source>
</evidence>
<comment type="similarity">
    <text evidence="7">Belongs to the binding-protein-dependent transport system permease family.</text>
</comment>
<dbReference type="EMBL" id="QUAL01000184">
    <property type="protein sequence ID" value="RIQ19005.1"/>
    <property type="molecule type" value="Genomic_DNA"/>
</dbReference>
<keyword evidence="4 7" id="KW-0812">Transmembrane</keyword>
<dbReference type="CDD" id="cd06261">
    <property type="entry name" value="TM_PBP2"/>
    <property type="match status" value="1"/>
</dbReference>
<reference evidence="9 10" key="1">
    <citation type="submission" date="2018-09" db="EMBL/GenBank/DDBJ databases">
        <title>Isolation, diversity and antifungal activity of actinobacteria from wheat.</title>
        <authorList>
            <person name="Han C."/>
        </authorList>
    </citation>
    <scope>NUCLEOTIDE SEQUENCE [LARGE SCALE GENOMIC DNA]</scope>
    <source>
        <strain evidence="9 10">NEAU-YY265</strain>
    </source>
</reference>
<dbReference type="GO" id="GO:0055085">
    <property type="term" value="P:transmembrane transport"/>
    <property type="evidence" value="ECO:0007669"/>
    <property type="project" value="InterPro"/>
</dbReference>
<feature type="transmembrane region" description="Helical" evidence="7">
    <location>
        <begin position="107"/>
        <end position="130"/>
    </location>
</feature>
<keyword evidence="6 7" id="KW-0472">Membrane</keyword>
<gene>
    <name evidence="9" type="ORF">DY240_20275</name>
</gene>
<accession>A0A418KM49</accession>
<protein>
    <submittedName>
        <fullName evidence="9">Carbohydrate ABC transporter permease</fullName>
    </submittedName>
</protein>
<evidence type="ECO:0000259" key="8">
    <source>
        <dbReference type="PROSITE" id="PS50928"/>
    </source>
</evidence>
<keyword evidence="5 7" id="KW-1133">Transmembrane helix</keyword>
<dbReference type="InterPro" id="IPR035906">
    <property type="entry name" value="MetI-like_sf"/>
</dbReference>
<name>A0A418KM49_9ACTN</name>
<dbReference type="RefSeq" id="WP_119661663.1">
    <property type="nucleotide sequence ID" value="NZ_QUAL01000184.1"/>
</dbReference>
<dbReference type="SUPFAM" id="SSF161098">
    <property type="entry name" value="MetI-like"/>
    <property type="match status" value="1"/>
</dbReference>
<evidence type="ECO:0000313" key="10">
    <source>
        <dbReference type="Proteomes" id="UP000284057"/>
    </source>
</evidence>
<dbReference type="Proteomes" id="UP000284057">
    <property type="component" value="Unassembled WGS sequence"/>
</dbReference>